<comment type="caution">
    <text evidence="1">The sequence shown here is derived from an EMBL/GenBank/DDBJ whole genome shotgun (WGS) entry which is preliminary data.</text>
</comment>
<evidence type="ECO:0000313" key="1">
    <source>
        <dbReference type="EMBL" id="CRG52623.1"/>
    </source>
</evidence>
<keyword evidence="2" id="KW-1185">Reference proteome</keyword>
<protein>
    <submittedName>
        <fullName evidence="1">Uncharacterized protein</fullName>
    </submittedName>
</protein>
<organism evidence="1 2">
    <name type="scientific">Yersinia wautersii</name>
    <dbReference type="NCBI Taxonomy" id="1341643"/>
    <lineage>
        <taxon>Bacteria</taxon>
        <taxon>Pseudomonadati</taxon>
        <taxon>Pseudomonadota</taxon>
        <taxon>Gammaproteobacteria</taxon>
        <taxon>Enterobacterales</taxon>
        <taxon>Yersiniaceae</taxon>
        <taxon>Yersinia</taxon>
    </lineage>
</organism>
<reference evidence="1 2" key="1">
    <citation type="submission" date="2015-03" db="EMBL/GenBank/DDBJ databases">
        <authorList>
            <consortium name="Pathogen Informatics"/>
            <person name="Murphy D."/>
        </authorList>
    </citation>
    <scope>NUCLEOTIDE SEQUENCE [LARGE SCALE GENOMIC DNA]</scope>
    <source>
        <strain evidence="1 2">WP-931201</strain>
    </source>
</reference>
<accession>A0ABP1ZKX9</accession>
<sequence length="59" mass="6350">MGKLGFNPCTVIAFLMQDSAHDVPEAVTGGPAMITQHLDHLIDTRLTHWLTGIIAAGEH</sequence>
<dbReference type="Proteomes" id="UP000047420">
    <property type="component" value="Unassembled WGS sequence"/>
</dbReference>
<proteinExistence type="predicted"/>
<evidence type="ECO:0000313" key="2">
    <source>
        <dbReference type="Proteomes" id="UP000047420"/>
    </source>
</evidence>
<name>A0ABP1ZKX9_9GAMM</name>
<dbReference type="EMBL" id="CVMG01000061">
    <property type="protein sequence ID" value="CRG52623.1"/>
    <property type="molecule type" value="Genomic_DNA"/>
</dbReference>
<gene>
    <name evidence="1" type="ORF">ERS008478_04307</name>
</gene>